<evidence type="ECO:0000256" key="6">
    <source>
        <dbReference type="ARBA" id="ARBA00022691"/>
    </source>
</evidence>
<evidence type="ECO:0000256" key="1">
    <source>
        <dbReference type="ARBA" id="ARBA00004496"/>
    </source>
</evidence>
<dbReference type="Gene3D" id="3.40.50.150">
    <property type="entry name" value="Vaccinia Virus protein VP39"/>
    <property type="match status" value="1"/>
</dbReference>
<dbReference type="CDD" id="cd21153">
    <property type="entry name" value="PUA_RlmI"/>
    <property type="match status" value="1"/>
</dbReference>
<dbReference type="SUPFAM" id="SSF88697">
    <property type="entry name" value="PUA domain-like"/>
    <property type="match status" value="1"/>
</dbReference>
<comment type="subcellular location">
    <subcellularLocation>
        <location evidence="1">Cytoplasm</location>
    </subcellularLocation>
</comment>
<dbReference type="RefSeq" id="WP_317487905.1">
    <property type="nucleotide sequence ID" value="NZ_CP136051.1"/>
</dbReference>
<dbReference type="Gene3D" id="2.30.130.10">
    <property type="entry name" value="PUA domain"/>
    <property type="match status" value="1"/>
</dbReference>
<dbReference type="Pfam" id="PF17785">
    <property type="entry name" value="PUA_3"/>
    <property type="match status" value="1"/>
</dbReference>
<dbReference type="SUPFAM" id="SSF53335">
    <property type="entry name" value="S-adenosyl-L-methionine-dependent methyltransferases"/>
    <property type="match status" value="1"/>
</dbReference>
<dbReference type="InterPro" id="IPR029063">
    <property type="entry name" value="SAM-dependent_MTases_sf"/>
</dbReference>
<comment type="similarity">
    <text evidence="8">Belongs to the methyltransferase superfamily. RlmI family.</text>
</comment>
<dbReference type="SMART" id="SM00359">
    <property type="entry name" value="PUA"/>
    <property type="match status" value="1"/>
</dbReference>
<dbReference type="GO" id="GO:0032259">
    <property type="term" value="P:methylation"/>
    <property type="evidence" value="ECO:0007669"/>
    <property type="project" value="UniProtKB-KW"/>
</dbReference>
<dbReference type="PANTHER" id="PTHR42873:SF1">
    <property type="entry name" value="S-ADENOSYLMETHIONINE-DEPENDENT METHYLTRANSFERASE DOMAIN-CONTAINING PROTEIN"/>
    <property type="match status" value="1"/>
</dbReference>
<name>A0ABZ0IKQ6_9BACT</name>
<keyword evidence="6" id="KW-0949">S-adenosyl-L-methionine</keyword>
<sequence>MSSYPTIVLKAGKERSIQRFHPWVFSGAIQHTPKGLNEGDLVQVLDSRKKFLGIGHYQIGSITVRMVAFSDVTVDQAFWKGKIDRAVEARRAVGLTKKGDLNVFRLIHGEGDGLPGLIMDYYNGTVVFQAHSVGMYLLKDTFASILKELDLPITACYNKSAGTIPFKAPIQAEDGFIFGEGDTIEVNEYGSKFTINVVEGQKTGFFIDQRESRRLLEEFSKGRKVLNTFCYTGGFSVSALKAGASEVVSVDSSQKAIDLTEQIIDLNFGKTEKHTSLCADAFDYLAKMPDDFDVIVLDPPAFAKHVRVLENGLKGYRTINEKAIKKIKPGGILFTFSCSQVVSPQDFRTAVFSAAAATGREVRILYQVHQPADHPVSIYHPEGEYLKGLVLQIS</sequence>
<keyword evidence="4 10" id="KW-0489">Methyltransferase</keyword>
<evidence type="ECO:0000313" key="10">
    <source>
        <dbReference type="EMBL" id="WOK05112.1"/>
    </source>
</evidence>
<evidence type="ECO:0000259" key="9">
    <source>
        <dbReference type="SMART" id="SM00359"/>
    </source>
</evidence>
<keyword evidence="3" id="KW-0698">rRNA processing</keyword>
<dbReference type="Pfam" id="PF10672">
    <property type="entry name" value="Methyltrans_SAM"/>
    <property type="match status" value="1"/>
</dbReference>
<dbReference type="PROSITE" id="PS50890">
    <property type="entry name" value="PUA"/>
    <property type="match status" value="1"/>
</dbReference>
<protein>
    <submittedName>
        <fullName evidence="10">Class I SAM-dependent rRNA methyltransferase</fullName>
        <ecNumber evidence="10">2.1.1.-</ecNumber>
    </submittedName>
</protein>
<dbReference type="GO" id="GO:0008168">
    <property type="term" value="F:methyltransferase activity"/>
    <property type="evidence" value="ECO:0007669"/>
    <property type="project" value="UniProtKB-KW"/>
</dbReference>
<organism evidence="10 11">
    <name type="scientific">Imperialibacter roseus</name>
    <dbReference type="NCBI Taxonomy" id="1324217"/>
    <lineage>
        <taxon>Bacteria</taxon>
        <taxon>Pseudomonadati</taxon>
        <taxon>Bacteroidota</taxon>
        <taxon>Cytophagia</taxon>
        <taxon>Cytophagales</taxon>
        <taxon>Flammeovirgaceae</taxon>
        <taxon>Imperialibacter</taxon>
    </lineage>
</organism>
<dbReference type="PANTHER" id="PTHR42873">
    <property type="entry name" value="RIBOSOMAL RNA LARGE SUBUNIT METHYLTRANSFERASE"/>
    <property type="match status" value="1"/>
</dbReference>
<evidence type="ECO:0000256" key="8">
    <source>
        <dbReference type="ARBA" id="ARBA00038091"/>
    </source>
</evidence>
<evidence type="ECO:0000256" key="7">
    <source>
        <dbReference type="ARBA" id="ARBA00022884"/>
    </source>
</evidence>
<evidence type="ECO:0000256" key="3">
    <source>
        <dbReference type="ARBA" id="ARBA00022552"/>
    </source>
</evidence>
<evidence type="ECO:0000256" key="4">
    <source>
        <dbReference type="ARBA" id="ARBA00022603"/>
    </source>
</evidence>
<feature type="domain" description="PUA" evidence="9">
    <location>
        <begin position="5"/>
        <end position="88"/>
    </location>
</feature>
<dbReference type="Proteomes" id="UP001302349">
    <property type="component" value="Chromosome"/>
</dbReference>
<dbReference type="EMBL" id="CP136051">
    <property type="protein sequence ID" value="WOK05112.1"/>
    <property type="molecule type" value="Genomic_DNA"/>
</dbReference>
<reference evidence="10 11" key="1">
    <citation type="journal article" date="2023" name="Microbiol. Resour. Announc.">
        <title>Complete Genome Sequence of Imperialibacter roseus strain P4T.</title>
        <authorList>
            <person name="Tizabi D.R."/>
            <person name="Bachvaroff T."/>
            <person name="Hill R.T."/>
        </authorList>
    </citation>
    <scope>NUCLEOTIDE SEQUENCE [LARGE SCALE GENOMIC DNA]</scope>
    <source>
        <strain evidence="10 11">P4T</strain>
    </source>
</reference>
<dbReference type="InterPro" id="IPR041532">
    <property type="entry name" value="RlmI-like_PUA"/>
</dbReference>
<keyword evidence="2" id="KW-0963">Cytoplasm</keyword>
<dbReference type="Gene3D" id="3.30.750.80">
    <property type="entry name" value="RNA methyltransferase domain (HRMD) like"/>
    <property type="match status" value="1"/>
</dbReference>
<keyword evidence="5 10" id="KW-0808">Transferase</keyword>
<keyword evidence="11" id="KW-1185">Reference proteome</keyword>
<proteinExistence type="inferred from homology"/>
<dbReference type="EC" id="2.1.1.-" evidence="10"/>
<accession>A0ABZ0IKQ6</accession>
<dbReference type="InterPro" id="IPR015947">
    <property type="entry name" value="PUA-like_sf"/>
</dbReference>
<evidence type="ECO:0000313" key="11">
    <source>
        <dbReference type="Proteomes" id="UP001302349"/>
    </source>
</evidence>
<dbReference type="InterPro" id="IPR036974">
    <property type="entry name" value="PUA_sf"/>
</dbReference>
<keyword evidence="7" id="KW-0694">RNA-binding</keyword>
<dbReference type="CDD" id="cd11572">
    <property type="entry name" value="RlmI_M_like"/>
    <property type="match status" value="1"/>
</dbReference>
<dbReference type="InterPro" id="IPR019614">
    <property type="entry name" value="SAM-dep_methyl-trfase"/>
</dbReference>
<evidence type="ECO:0000256" key="5">
    <source>
        <dbReference type="ARBA" id="ARBA00022679"/>
    </source>
</evidence>
<dbReference type="CDD" id="cd02440">
    <property type="entry name" value="AdoMet_MTases"/>
    <property type="match status" value="1"/>
</dbReference>
<evidence type="ECO:0000256" key="2">
    <source>
        <dbReference type="ARBA" id="ARBA00022490"/>
    </source>
</evidence>
<dbReference type="InterPro" id="IPR002478">
    <property type="entry name" value="PUA"/>
</dbReference>
<gene>
    <name evidence="10" type="ORF">RT717_18685</name>
</gene>